<evidence type="ECO:0000313" key="2">
    <source>
        <dbReference type="EMBL" id="EHI55102.1"/>
    </source>
</evidence>
<dbReference type="AlphaFoldDB" id="G5GJI2"/>
<dbReference type="InterPro" id="IPR009476">
    <property type="entry name" value="DUF1097"/>
</dbReference>
<dbReference type="EMBL" id="ACZL01000029">
    <property type="protein sequence ID" value="EHI55102.1"/>
    <property type="molecule type" value="Genomic_DNA"/>
</dbReference>
<dbReference type="STRING" id="679200.HMPREF9333_01722"/>
<dbReference type="Pfam" id="PF06496">
    <property type="entry name" value="DUF1097"/>
    <property type="match status" value="1"/>
</dbReference>
<organism evidence="2 3">
    <name type="scientific">Johnsonella ignava ATCC 51276</name>
    <dbReference type="NCBI Taxonomy" id="679200"/>
    <lineage>
        <taxon>Bacteria</taxon>
        <taxon>Bacillati</taxon>
        <taxon>Bacillota</taxon>
        <taxon>Clostridia</taxon>
        <taxon>Lachnospirales</taxon>
        <taxon>Lachnospiraceae</taxon>
        <taxon>Johnsonella</taxon>
    </lineage>
</organism>
<gene>
    <name evidence="2" type="ORF">HMPREF9333_01722</name>
</gene>
<feature type="transmembrane region" description="Helical" evidence="1">
    <location>
        <begin position="29"/>
        <end position="47"/>
    </location>
</feature>
<keyword evidence="3" id="KW-1185">Reference proteome</keyword>
<dbReference type="eggNOG" id="ENOG502ZBVY">
    <property type="taxonomic scope" value="Bacteria"/>
</dbReference>
<feature type="transmembrane region" description="Helical" evidence="1">
    <location>
        <begin position="5"/>
        <end position="23"/>
    </location>
</feature>
<dbReference type="OrthoDB" id="8588554at2"/>
<keyword evidence="1" id="KW-0812">Transmembrane</keyword>
<keyword evidence="1" id="KW-0472">Membrane</keyword>
<protein>
    <recommendedName>
        <fullName evidence="4">DUF1097 domain-containing protein</fullName>
    </recommendedName>
</protein>
<name>G5GJI2_9FIRM</name>
<dbReference type="Proteomes" id="UP000003011">
    <property type="component" value="Unassembled WGS sequence"/>
</dbReference>
<dbReference type="HOGENOM" id="CLU_104628_1_0_9"/>
<proteinExistence type="predicted"/>
<sequence length="174" mass="18459">MDAGYIFSIAVGSAIVAGTWTGISTAYAGPLIVSWVGFAGCTSYFTAGGGKNGFIRSMVSNYAGVLIGCIVIMLGSLISDGPLFSGICTGFFTGVICYLAHCDLTKFVPCTFIGGFSTFASGGNWKMLLICLLFGNLVGVGSDYLGRFIYKSIFEKRNRGSNKKDWIIAKILKD</sequence>
<evidence type="ECO:0000256" key="1">
    <source>
        <dbReference type="SAM" id="Phobius"/>
    </source>
</evidence>
<feature type="transmembrane region" description="Helical" evidence="1">
    <location>
        <begin position="127"/>
        <end position="150"/>
    </location>
</feature>
<evidence type="ECO:0008006" key="4">
    <source>
        <dbReference type="Google" id="ProtNLM"/>
    </source>
</evidence>
<reference evidence="2 3" key="1">
    <citation type="submission" date="2011-08" db="EMBL/GenBank/DDBJ databases">
        <title>The Genome Sequence of Johnsonella ignava ATCC 51276.</title>
        <authorList>
            <consortium name="The Broad Institute Genome Sequencing Platform"/>
            <person name="Earl A."/>
            <person name="Ward D."/>
            <person name="Feldgarden M."/>
            <person name="Gevers D."/>
            <person name="Izard J."/>
            <person name="Blanton J.M."/>
            <person name="Baranova O.V."/>
            <person name="Dewhirst F.E."/>
            <person name="Young S.K."/>
            <person name="Zeng Q."/>
            <person name="Gargeya S."/>
            <person name="Fitzgerald M."/>
            <person name="Haas B."/>
            <person name="Abouelleil A."/>
            <person name="Alvarado L."/>
            <person name="Arachchi H.M."/>
            <person name="Berlin A."/>
            <person name="Brown A."/>
            <person name="Chapman S.B."/>
            <person name="Chen Z."/>
            <person name="Dunbar C."/>
            <person name="Freedman E."/>
            <person name="Gearin G."/>
            <person name="Gellesch M."/>
            <person name="Goldberg J."/>
            <person name="Griggs A."/>
            <person name="Gujja S."/>
            <person name="Heiman D."/>
            <person name="Howarth C."/>
            <person name="Larson L."/>
            <person name="Lui A."/>
            <person name="MacDonald P.J.P."/>
            <person name="Montmayeur A."/>
            <person name="Murphy C."/>
            <person name="Neiman D."/>
            <person name="Pearson M."/>
            <person name="Priest M."/>
            <person name="Roberts A."/>
            <person name="Saif S."/>
            <person name="Shea T."/>
            <person name="Shenoy N."/>
            <person name="Sisk P."/>
            <person name="Stolte C."/>
            <person name="Sykes S."/>
            <person name="Wortman J."/>
            <person name="Nusbaum C."/>
            <person name="Birren B."/>
        </authorList>
    </citation>
    <scope>NUCLEOTIDE SEQUENCE [LARGE SCALE GENOMIC DNA]</scope>
    <source>
        <strain evidence="2 3">ATCC 51276</strain>
    </source>
</reference>
<comment type="caution">
    <text evidence="2">The sequence shown here is derived from an EMBL/GenBank/DDBJ whole genome shotgun (WGS) entry which is preliminary data.</text>
</comment>
<feature type="transmembrane region" description="Helical" evidence="1">
    <location>
        <begin position="59"/>
        <end position="78"/>
    </location>
</feature>
<accession>G5GJI2</accession>
<dbReference type="RefSeq" id="WP_005541500.1">
    <property type="nucleotide sequence ID" value="NZ_JH378835.1"/>
</dbReference>
<evidence type="ECO:0000313" key="3">
    <source>
        <dbReference type="Proteomes" id="UP000003011"/>
    </source>
</evidence>
<keyword evidence="1" id="KW-1133">Transmembrane helix</keyword>